<protein>
    <submittedName>
        <fullName evidence="6">HEAT repeat protein</fullName>
    </submittedName>
</protein>
<evidence type="ECO:0000259" key="4">
    <source>
        <dbReference type="Pfam" id="PF25150"/>
    </source>
</evidence>
<feature type="non-terminal residue" evidence="6">
    <location>
        <position position="1"/>
    </location>
</feature>
<keyword evidence="2" id="KW-0819">tRNA processing</keyword>
<dbReference type="SUPFAM" id="SSF48371">
    <property type="entry name" value="ARM repeat"/>
    <property type="match status" value="1"/>
</dbReference>
<dbReference type="InterPro" id="IPR056843">
    <property type="entry name" value="THADA-like_TPR"/>
</dbReference>
<name>A0A0B4F326_METAF</name>
<evidence type="ECO:0000256" key="1">
    <source>
        <dbReference type="ARBA" id="ARBA00010409"/>
    </source>
</evidence>
<dbReference type="EMBL" id="AZNF01000003">
    <property type="protein sequence ID" value="KID68525.1"/>
    <property type="molecule type" value="Genomic_DNA"/>
</dbReference>
<dbReference type="InterPro" id="IPR019442">
    <property type="entry name" value="THADA/TRM732_DUF2428"/>
</dbReference>
<dbReference type="GO" id="GO:0030488">
    <property type="term" value="P:tRNA methylation"/>
    <property type="evidence" value="ECO:0007669"/>
    <property type="project" value="TreeGrafter"/>
</dbReference>
<organism evidence="6 7">
    <name type="scientific">Metarhizium anisopliae (strain ARSEF 549)</name>
    <dbReference type="NCBI Taxonomy" id="3151832"/>
    <lineage>
        <taxon>Eukaryota</taxon>
        <taxon>Fungi</taxon>
        <taxon>Dikarya</taxon>
        <taxon>Ascomycota</taxon>
        <taxon>Pezizomycotina</taxon>
        <taxon>Sordariomycetes</taxon>
        <taxon>Hypocreomycetidae</taxon>
        <taxon>Hypocreales</taxon>
        <taxon>Clavicipitaceae</taxon>
        <taxon>Metarhizium</taxon>
    </lineage>
</organism>
<evidence type="ECO:0000259" key="5">
    <source>
        <dbReference type="Pfam" id="PF25151"/>
    </source>
</evidence>
<proteinExistence type="inferred from homology"/>
<comment type="similarity">
    <text evidence="1">Belongs to the THADA family.</text>
</comment>
<gene>
    <name evidence="6" type="ORF">MAN_03381</name>
</gene>
<dbReference type="GO" id="GO:0005829">
    <property type="term" value="C:cytosol"/>
    <property type="evidence" value="ECO:0007669"/>
    <property type="project" value="TreeGrafter"/>
</dbReference>
<feature type="domain" description="tRNA (32-2'-O)-methyltransferase regulator THADA-like C-terminal TPR repeats region" evidence="5">
    <location>
        <begin position="915"/>
        <end position="1071"/>
    </location>
</feature>
<reference evidence="6 7" key="1">
    <citation type="journal article" date="2014" name="Proc. Natl. Acad. Sci. U.S.A.">
        <title>Trajectory and genomic determinants of fungal-pathogen speciation and host adaptation.</title>
        <authorList>
            <person name="Hu X."/>
            <person name="Xiao G."/>
            <person name="Zheng P."/>
            <person name="Shang Y."/>
            <person name="Su Y."/>
            <person name="Zhang X."/>
            <person name="Liu X."/>
            <person name="Zhan S."/>
            <person name="St Leger R.J."/>
            <person name="Wang C."/>
        </authorList>
    </citation>
    <scope>NUCLEOTIDE SEQUENCE [LARGE SCALE GENOMIC DNA]</scope>
    <source>
        <strain evidence="6 7">ARSEF 549</strain>
    </source>
</reference>
<accession>A0A0B4F326</accession>
<evidence type="ECO:0000313" key="7">
    <source>
        <dbReference type="Proteomes" id="UP000031186"/>
    </source>
</evidence>
<dbReference type="Pfam" id="PF25150">
    <property type="entry name" value="TPR_Trm732"/>
    <property type="match status" value="1"/>
</dbReference>
<dbReference type="VEuPathDB" id="FungiDB:MAN_03381"/>
<evidence type="ECO:0000313" key="6">
    <source>
        <dbReference type="EMBL" id="KID68525.1"/>
    </source>
</evidence>
<keyword evidence="7" id="KW-1185">Reference proteome</keyword>
<dbReference type="Proteomes" id="UP000031186">
    <property type="component" value="Unassembled WGS sequence"/>
</dbReference>
<dbReference type="PANTHER" id="PTHR14387:SF0">
    <property type="entry name" value="DUF2428 DOMAIN-CONTAINING PROTEIN"/>
    <property type="match status" value="1"/>
</dbReference>
<sequence>MVKPELPAEVTDLLASPVELVKWLEHEDAELGGSHANLLFEKLLKDAAQPKSMSGQACLRLCGLVEQSSVSKSDDLRLWAFSQEVMLKLFNFYIEWNESDKHRSMKLVLDLVARCILKNPDRDAALHAKKYVSDSLISIVIGRSTKPVAKSAIKTLDHFLSKGVFNLCDIRSTYVSFRTDIRTQGEVEIWRNFIVELFHWMHLQFVRPTAGKLILSIYRLWRQGQDVGAVPSIDIWHQWLLDSLAEEPTLLESIKNYIFLPLFKADRSEALAFLGRMNEDQAVSGASGMNLEVSALLQLAALETGKKVGLIEEPALGSANDQAEHNSSITLHEKVLESVLAHPSHEVRSLALSLLVTSPSTTRPYSPVALDLLRKYMGTFFADPDAKFRVEVASKARDMFRRVRGAIHVLKRSIPRARAKAQKANAPPSVGEDAVSRPILYQSNLISLPEAQLANCLDYHVEFLRWYLGFLCEELSPTASYQRHIAALKALMYIIRLEGDSNKTWETSDDQELFFNCLDAKWARALFDLVMNPFEDVRDLSATALAKCYANGRYRRLTLTGLEITKVPVEEITELSQRAHELVRRTARADHSDGASKSSQLLYRFLESGDERIKLLAAMVNELNRKVSMAEKDLGQAVVNAPLHGDFASLCHTWQVVSEIKLSEVELLEANILQRDIVSCCERAWKAVRDVLCDDSPEGHLPQELEEVDGLDTKDLLSYSFRSVHESSNLMRTIILTIQNRSRNGLIIPSKEVFERIGNLTFTQLENLRHRGAFTTVSSTFATCCQQTKYLQLEQNERTLLDIWYEGTLNAIDSQASTTRRSAGIPSMITGILAANASHPNFAQVMDTLMAIAAREAKVSETDGSRLPQVHAYNCLKDIFKNSLLTALGNKSESYLPQCLELAASGLRSEVWAIRNCGLIFLRSLIDSLFGTHESKAVIEAGWDGKANRIHYHKYPNLPGVLKKLLQSGHSILSESSTSATAAAESVFPALDIIRRAGPPDLLRDEIQVDVTAYLSSPVWHVRDMAARTLCSCLLHEKWLAVTRGIFDAAMTSGSRNKPNHVHGILLTLKFVIERLNEVARERLLVDLPELHSFLVQTKVDTCFPDCPDIIATYLEVINMIWFFETTNKHPLSPFSITMPRNRGSALLKIQRAIHDVYVLSTLDEPVSQLQSLLQSQQVGLDGLVAALEIIPKVWDPSLCSQDTLASLSNLYVNVCLQTDYSKAQVLAVENLADTIDKLLQQKAIDKIPRDALVKLWLDLPARPMNPALSNAVIRASGSVIAALIRPEQSTPVNIHSWGQIMAEAALDNKTFDTRFAAALSLASFFTVSPPTSPEFLPALLSLYDLLNDDDDEVRDVAALAANSVIGAALVPIEAANRLLQFLGTQFGTAPEFKAIIADRLVGYFGVQATKLESWESAEVELARALEFDDSLFVVEENNLFIDEVRETKRWVEVFESLEWDEKDEHLDKLASWVQGGIAQVARLAELEDGPLGWASNPTAFAICTRIIRCSVALGRKLKHSKLEQGVALAKEALRSRSTRVSKLLTEARIDF</sequence>
<dbReference type="InterPro" id="IPR056842">
    <property type="entry name" value="THADA-like_TPR_C"/>
</dbReference>
<dbReference type="HOGENOM" id="CLU_001011_1_0_1"/>
<dbReference type="Pfam" id="PF25151">
    <property type="entry name" value="TPR_Trm732_C"/>
    <property type="match status" value="1"/>
</dbReference>
<dbReference type="OrthoDB" id="73997at2759"/>
<evidence type="ECO:0000259" key="3">
    <source>
        <dbReference type="Pfam" id="PF10350"/>
    </source>
</evidence>
<evidence type="ECO:0000256" key="2">
    <source>
        <dbReference type="ARBA" id="ARBA00022694"/>
    </source>
</evidence>
<dbReference type="PANTHER" id="PTHR14387">
    <property type="entry name" value="THADA/DEATH RECEPTOR INTERACTING PROTEIN"/>
    <property type="match status" value="1"/>
</dbReference>
<dbReference type="Pfam" id="PF26523">
    <property type="entry name" value="Trm732_C"/>
    <property type="match status" value="1"/>
</dbReference>
<dbReference type="Pfam" id="PF10350">
    <property type="entry name" value="DUF2428"/>
    <property type="match status" value="1"/>
</dbReference>
<comment type="caution">
    <text evidence="6">The sequence shown here is derived from an EMBL/GenBank/DDBJ whole genome shotgun (WGS) entry which is preliminary data.</text>
</comment>
<dbReference type="InterPro" id="IPR016024">
    <property type="entry name" value="ARM-type_fold"/>
</dbReference>
<feature type="domain" description="tRNA (32-2'-O)-methyltransferase regulator THADA-like TPR repeats region" evidence="4">
    <location>
        <begin position="233"/>
        <end position="539"/>
    </location>
</feature>
<feature type="domain" description="DUF2428" evidence="3">
    <location>
        <begin position="674"/>
        <end position="913"/>
    </location>
</feature>
<dbReference type="InterPro" id="IPR051954">
    <property type="entry name" value="tRNA_methyltransferase_THADA"/>
</dbReference>